<keyword evidence="2" id="KW-1185">Reference proteome</keyword>
<proteinExistence type="predicted"/>
<protein>
    <submittedName>
        <fullName evidence="1">Cohesin complex subunit</fullName>
    </submittedName>
</protein>
<accession>A0ACC2STQ3</accession>
<sequence>MSIKKASNSKRPSAAKGRAATPTKKPQASANKAKAAAQPAKKRKVLATVEEAGGSRSSSRKEMLCGPADDTSLYNEIMDEQAAMQMTVKEWISSYQETPIEAIYQLLAAIVKISGSPIVISREAIQQESPFNLVFEELQEGVKENAEVPYLSKNKEGRLSKKRILEFFRGLMKHGLHDIFSDQTLVGFFKMWFTAMSSSPFRPFRQVGASLSFKFMTILCEACRELEAEQEISLQQSSNRKPKKGAAKKKPQLSSQELGSQINLLSTTLGNMFETIFVKRCTDTEPTIRVESLKEFGSWVLKYPTLFLDDKHLKYLNWRLTDKTSSVRLEAINAIMVLCNDDNSVSRLRLFINSARARLLDMATKDIELSIRCQAIKLLLVVNKRGLLELDDKNRILDLLFSKDEKMRIAAAPFVEYILEQELIPEKAKELKLKVETLSPSERRKLGLKSLIGLLAQNCAEEASEPSTLRTPLLEFSHGFILASRPSIGLGPVSLAVRALWKEVYYVQDWESLLDLATQDNSARIKKTKIQLTAIEEPYLLEMIEACFKMLSEEHVPEPSKKSAALSAYTLLRTRLVQDILPIKDILSRHGDNEQLIVPILRALQAVLDGELFLEADKMKAYVDLAQAISKIFNTHQSALVLFQAASTLKAFGRFKSGAPHEFTQLSESIVDNLVNAITSFQDDFEEMLMPMHRLHGLLSVTSWGVGVILDDEYGSFTTGLWDVIDKANVVAELKVAVASLGILYRSLLWGCLDLSDTSLGKVVRLRDKLIHTCLSLMRTDADSADDSVRGAQVMAFRIINEVCWLNQRTPLLKARPPLPAISVVEEASVQFVGISLAWWQQEDQDDSGLKYYHNQVVTTFIASVINRVFNLGSSVEIVARFGTLGPICDEAVRLLFNHGIKPRLKAASDGEAVRLVFRSVSDALAEALKRQANSEPLNSQDNAANLAKLVASSLRTVGGNIARISKAIALFHQTTVWTAIQNIKIDPSNKTEEKVSMQSFRMLCLLLKGLIVPLHARDLLRQVREASQEISPPSNSTEWTPYYNYLKTLEEIQPAKENQPAPEESAKRPLEPETE</sequence>
<organism evidence="1 2">
    <name type="scientific">Entomophthora muscae</name>
    <dbReference type="NCBI Taxonomy" id="34485"/>
    <lineage>
        <taxon>Eukaryota</taxon>
        <taxon>Fungi</taxon>
        <taxon>Fungi incertae sedis</taxon>
        <taxon>Zoopagomycota</taxon>
        <taxon>Entomophthoromycotina</taxon>
        <taxon>Entomophthoromycetes</taxon>
        <taxon>Entomophthorales</taxon>
        <taxon>Entomophthoraceae</taxon>
        <taxon>Entomophthora</taxon>
    </lineage>
</organism>
<gene>
    <name evidence="1" type="primary">IRR1_1</name>
    <name evidence="1" type="ORF">DSO57_1019372</name>
</gene>
<evidence type="ECO:0000313" key="2">
    <source>
        <dbReference type="Proteomes" id="UP001165960"/>
    </source>
</evidence>
<dbReference type="EMBL" id="QTSX02004347">
    <property type="protein sequence ID" value="KAJ9065462.1"/>
    <property type="molecule type" value="Genomic_DNA"/>
</dbReference>
<comment type="caution">
    <text evidence="1">The sequence shown here is derived from an EMBL/GenBank/DDBJ whole genome shotgun (WGS) entry which is preliminary data.</text>
</comment>
<reference evidence="1" key="1">
    <citation type="submission" date="2022-04" db="EMBL/GenBank/DDBJ databases">
        <title>Genome of the entomopathogenic fungus Entomophthora muscae.</title>
        <authorList>
            <person name="Elya C."/>
            <person name="Lovett B.R."/>
            <person name="Lee E."/>
            <person name="Macias A.M."/>
            <person name="Hajek A.E."/>
            <person name="De Bivort B.L."/>
            <person name="Kasson M.T."/>
            <person name="De Fine Licht H.H."/>
            <person name="Stajich J.E."/>
        </authorList>
    </citation>
    <scope>NUCLEOTIDE SEQUENCE</scope>
    <source>
        <strain evidence="1">Berkeley</strain>
    </source>
</reference>
<evidence type="ECO:0000313" key="1">
    <source>
        <dbReference type="EMBL" id="KAJ9065462.1"/>
    </source>
</evidence>
<name>A0ACC2STQ3_9FUNG</name>
<dbReference type="Proteomes" id="UP001165960">
    <property type="component" value="Unassembled WGS sequence"/>
</dbReference>